<reference evidence="1" key="1">
    <citation type="submission" date="2022-07" db="EMBL/GenBank/DDBJ databases">
        <title>Taxonomy of Novel Oxalotrophic and Methylotrophic Bacteria.</title>
        <authorList>
            <person name="Sahin N."/>
            <person name="Tani A."/>
        </authorList>
    </citation>
    <scope>NUCLEOTIDE SEQUENCE</scope>
    <source>
        <strain evidence="1">Y10</strain>
    </source>
</reference>
<comment type="caution">
    <text evidence="1">The sequence shown here is derived from an EMBL/GenBank/DDBJ whole genome shotgun (WGS) entry which is preliminary data.</text>
</comment>
<evidence type="ECO:0000313" key="1">
    <source>
        <dbReference type="EMBL" id="GLB49148.1"/>
    </source>
</evidence>
<proteinExistence type="predicted"/>
<organism evidence="1 2">
    <name type="scientific">Neptunitalea lumnitzerae</name>
    <dbReference type="NCBI Taxonomy" id="2965509"/>
    <lineage>
        <taxon>Bacteria</taxon>
        <taxon>Pseudomonadati</taxon>
        <taxon>Bacteroidota</taxon>
        <taxon>Flavobacteriia</taxon>
        <taxon>Flavobacteriales</taxon>
        <taxon>Flavobacteriaceae</taxon>
        <taxon>Neptunitalea</taxon>
    </lineage>
</organism>
<keyword evidence="2" id="KW-1185">Reference proteome</keyword>
<name>A0ABQ5MIB9_9FLAO</name>
<evidence type="ECO:0000313" key="2">
    <source>
        <dbReference type="Proteomes" id="UP001143543"/>
    </source>
</evidence>
<accession>A0ABQ5MIB9</accession>
<dbReference type="Proteomes" id="UP001143543">
    <property type="component" value="Unassembled WGS sequence"/>
</dbReference>
<dbReference type="EMBL" id="BRVO01000002">
    <property type="protein sequence ID" value="GLB49148.1"/>
    <property type="molecule type" value="Genomic_DNA"/>
</dbReference>
<gene>
    <name evidence="1" type="ORF">Y10_15160</name>
</gene>
<dbReference type="RefSeq" id="WP_281764793.1">
    <property type="nucleotide sequence ID" value="NZ_BRVO01000002.1"/>
</dbReference>
<protein>
    <submittedName>
        <fullName evidence="1">Uncharacterized protein</fullName>
    </submittedName>
</protein>
<sequence>MKLPKGITGFLKSSDEELPEIGEKWLKEQIYLCTSAKYVVHEITLPTTSTNFYKVTFVNSVTGKLILILVNDTYPFFAGVTEDSSWMQNNFIEVLDDLKNCLEPKLTYLSTELLNTEFVNDNLSDLGKEELAQIKYWKCKTFGEIIFNEFD</sequence>